<dbReference type="PANTHER" id="PTHR48082:SF2">
    <property type="entry name" value="ATP SYNTHASE SUBUNIT ALPHA, MITOCHONDRIAL"/>
    <property type="match status" value="1"/>
</dbReference>
<dbReference type="Proteomes" id="UP001303601">
    <property type="component" value="Chromosome"/>
</dbReference>
<dbReference type="InterPro" id="IPR033732">
    <property type="entry name" value="ATP_synth_F1_a_nt-bd_dom"/>
</dbReference>
<proteinExistence type="predicted"/>
<keyword evidence="1" id="KW-0813">Transport</keyword>
<organism evidence="5 6">
    <name type="scientific">Metamycoplasma equirhinis</name>
    <dbReference type="NCBI Taxonomy" id="92402"/>
    <lineage>
        <taxon>Bacteria</taxon>
        <taxon>Bacillati</taxon>
        <taxon>Mycoplasmatota</taxon>
        <taxon>Mycoplasmoidales</taxon>
        <taxon>Metamycoplasmataceae</taxon>
        <taxon>Metamycoplasma</taxon>
    </lineage>
</organism>
<dbReference type="GeneID" id="94493648"/>
<accession>A0ABZ0PAD7</accession>
<dbReference type="InterPro" id="IPR000194">
    <property type="entry name" value="ATPase_F1/V1/A1_a/bsu_nucl-bd"/>
</dbReference>
<evidence type="ECO:0000313" key="6">
    <source>
        <dbReference type="Proteomes" id="UP001303601"/>
    </source>
</evidence>
<dbReference type="InterPro" id="IPR027417">
    <property type="entry name" value="P-loop_NTPase"/>
</dbReference>
<protein>
    <submittedName>
        <fullName evidence="5">ATP F0F1 synthase subunit alpha</fullName>
    </submittedName>
</protein>
<dbReference type="EMBL" id="CP137845">
    <property type="protein sequence ID" value="WPB53746.1"/>
    <property type="molecule type" value="Genomic_DNA"/>
</dbReference>
<evidence type="ECO:0000256" key="3">
    <source>
        <dbReference type="SAM" id="MobiDB-lite"/>
    </source>
</evidence>
<feature type="compositionally biased region" description="Basic and acidic residues" evidence="3">
    <location>
        <begin position="41"/>
        <end position="68"/>
    </location>
</feature>
<keyword evidence="6" id="KW-1185">Reference proteome</keyword>
<feature type="region of interest" description="Disordered" evidence="3">
    <location>
        <begin position="19"/>
        <end position="68"/>
    </location>
</feature>
<name>A0ABZ0PAD7_9BACT</name>
<dbReference type="InterPro" id="IPR005294">
    <property type="entry name" value="ATP_synth_F1_asu"/>
</dbReference>
<dbReference type="Pfam" id="PF00006">
    <property type="entry name" value="ATP-synt_ab"/>
    <property type="match status" value="1"/>
</dbReference>
<dbReference type="PANTHER" id="PTHR48082">
    <property type="entry name" value="ATP SYNTHASE SUBUNIT ALPHA, MITOCHONDRIAL"/>
    <property type="match status" value="1"/>
</dbReference>
<evidence type="ECO:0000256" key="2">
    <source>
        <dbReference type="ARBA" id="ARBA00022967"/>
    </source>
</evidence>
<dbReference type="NCBIfam" id="NF005523">
    <property type="entry name" value="PRK07165.1"/>
    <property type="match status" value="1"/>
</dbReference>
<dbReference type="InterPro" id="IPR020003">
    <property type="entry name" value="ATPase_a/bsu_AS"/>
</dbReference>
<dbReference type="CDD" id="cd01132">
    <property type="entry name" value="F1-ATPase_alpha_CD"/>
    <property type="match status" value="1"/>
</dbReference>
<dbReference type="NCBIfam" id="NF045936">
    <property type="entry name" value="MSC_0619_alpha"/>
    <property type="match status" value="1"/>
</dbReference>
<reference evidence="5" key="1">
    <citation type="submission" date="2023-11" db="EMBL/GenBank/DDBJ databases">
        <title>Completed genome sequence of Mycoplasma equirhinis type strain M432/72.</title>
        <authorList>
            <person name="Spergser J."/>
        </authorList>
    </citation>
    <scope>NUCLEOTIDE SEQUENCE [LARGE SCALE GENOMIC DNA]</scope>
    <source>
        <strain evidence="5">M432/72</strain>
    </source>
</reference>
<keyword evidence="2" id="KW-1278">Translocase</keyword>
<evidence type="ECO:0000259" key="4">
    <source>
        <dbReference type="Pfam" id="PF00006"/>
    </source>
</evidence>
<gene>
    <name evidence="5" type="ORF">R9B83_02015</name>
</gene>
<sequence length="590" mass="66580">MAKEKKLITEETVTTTRTYVAADDESVKKPKTKTTKTTKTIKKETSPKAKKETSSKTTKKESSAKVTTKKETKKVTTIKLPKGTKNPKIAAIFDYIVEVTGNFPYEQKQMFVATKNKNIKFILVSATKTNAYLLSNNTNKQLEIDDEIEIIKTKTEVQTSPEHFGRIIDIDGNVVLPQKRTVEFTKELSSSSTFKLAHDLMSVKTLNEQLYTGITIVDLLIPIGKGQRELIIGDRQTGKTHIAINTIINASKNGVKSVYVAIGQKREAISKIYKTLQEHDALKNTIILYAPATSAYEQYLAPYVGMAHAENIAKTNDVVIIFDDLTKHANIFREIALLTNKPVGKEAMPGDMFFAHSSLLERAGSFKNQKTITALPIVQTIDGDITSLISSNVISITDGQIVTSSDLFSAGKLPAIDIDLSVSRTGSSVQSTTITKVAAEIGKIYRKYKRHLKLAMLDYDFNDETTQLLYKGKMIDKMFMQRNFSLYSQRFVLLMSKLISWSILRGIKNEQKALEFLNILIDTNEEAKLAFETIQNSYDYDDNIMKGYFAYALKQYSNYMKLNWEIECEHKYVNFEDEYLEKIAQMLGDK</sequence>
<dbReference type="Gene3D" id="3.40.50.12240">
    <property type="match status" value="1"/>
</dbReference>
<dbReference type="PROSITE" id="PS00152">
    <property type="entry name" value="ATPASE_ALPHA_BETA"/>
    <property type="match status" value="1"/>
</dbReference>
<evidence type="ECO:0000313" key="5">
    <source>
        <dbReference type="EMBL" id="WPB53746.1"/>
    </source>
</evidence>
<feature type="compositionally biased region" description="Basic residues" evidence="3">
    <location>
        <begin position="29"/>
        <end position="40"/>
    </location>
</feature>
<dbReference type="RefSeq" id="WP_140031497.1">
    <property type="nucleotide sequence ID" value="NZ_AP027305.1"/>
</dbReference>
<evidence type="ECO:0000256" key="1">
    <source>
        <dbReference type="ARBA" id="ARBA00022448"/>
    </source>
</evidence>
<dbReference type="SUPFAM" id="SSF52540">
    <property type="entry name" value="P-loop containing nucleoside triphosphate hydrolases"/>
    <property type="match status" value="1"/>
</dbReference>
<feature type="domain" description="ATPase F1/V1/A1 complex alpha/beta subunit nucleotide-binding" evidence="4">
    <location>
        <begin position="213"/>
        <end position="423"/>
    </location>
</feature>